<sequence>MPRHKLTDSKIRSLTTPGIYGDGDGLYLRVQATGRRSWVFIWRRFGTRREIGLGPYGSGTAHVSLATARSKADEAREIVGSGGDPKTDMAERKAAARVITFGQVADEYITTMRPKWRGAKTVAAWERFAGSYVTSIRKVPIDKLTTEDVLRVLRPLWHDKPETATKVRERTKLVLDHAKARGLRSGENPAQWKGHLDQILPAPAKLSRGHHAAMPFAEVAAFLQRLHEVQGVGARALEFTVLTAVRSGEARGATWQEIDLEAALWTIPAERMKTGKAHRVPLSARAVEILRTMKATAVNDLVFPGQRTGRPLSDMSLAKALKSAGSGEFTVHGFRSSFRDWVAEETNFQREVAEAALAHSVGDAVERAYRRGDALEKRRKLMDAWAGYCMARFADNIVLMAAGS</sequence>
<dbReference type="Pfam" id="PF00589">
    <property type="entry name" value="Phage_integrase"/>
    <property type="match status" value="1"/>
</dbReference>
<dbReference type="InterPro" id="IPR025166">
    <property type="entry name" value="Integrase_DNA_bind_dom"/>
</dbReference>
<keyword evidence="2" id="KW-0229">DNA integration</keyword>
<proteinExistence type="inferred from homology"/>
<dbReference type="PANTHER" id="PTHR30629:SF2">
    <property type="entry name" value="PROPHAGE INTEGRASE INTS-RELATED"/>
    <property type="match status" value="1"/>
</dbReference>
<organism evidence="6 7">
    <name type="scientific">Jiella mangrovi</name>
    <dbReference type="NCBI Taxonomy" id="2821407"/>
    <lineage>
        <taxon>Bacteria</taxon>
        <taxon>Pseudomonadati</taxon>
        <taxon>Pseudomonadota</taxon>
        <taxon>Alphaproteobacteria</taxon>
        <taxon>Hyphomicrobiales</taxon>
        <taxon>Aurantimonadaceae</taxon>
        <taxon>Jiella</taxon>
    </lineage>
</organism>
<evidence type="ECO:0000256" key="3">
    <source>
        <dbReference type="ARBA" id="ARBA00023125"/>
    </source>
</evidence>
<name>A0ABS4BC12_9HYPH</name>
<dbReference type="RefSeq" id="WP_209592710.1">
    <property type="nucleotide sequence ID" value="NZ_JAGJCF010000001.1"/>
</dbReference>
<feature type="domain" description="Tyr recombinase" evidence="5">
    <location>
        <begin position="209"/>
        <end position="382"/>
    </location>
</feature>
<dbReference type="PROSITE" id="PS51898">
    <property type="entry name" value="TYR_RECOMBINASE"/>
    <property type="match status" value="1"/>
</dbReference>
<dbReference type="CDD" id="cd00801">
    <property type="entry name" value="INT_P4_C"/>
    <property type="match status" value="1"/>
</dbReference>
<dbReference type="InterPro" id="IPR038488">
    <property type="entry name" value="Integrase_DNA-bd_sf"/>
</dbReference>
<dbReference type="Gene3D" id="3.30.160.390">
    <property type="entry name" value="Integrase, DNA-binding domain"/>
    <property type="match status" value="1"/>
</dbReference>
<dbReference type="InterPro" id="IPR010998">
    <property type="entry name" value="Integrase_recombinase_N"/>
</dbReference>
<dbReference type="PANTHER" id="PTHR30629">
    <property type="entry name" value="PROPHAGE INTEGRASE"/>
    <property type="match status" value="1"/>
</dbReference>
<keyword evidence="7" id="KW-1185">Reference proteome</keyword>
<dbReference type="InterPro" id="IPR013762">
    <property type="entry name" value="Integrase-like_cat_sf"/>
</dbReference>
<keyword evidence="4" id="KW-0233">DNA recombination</keyword>
<evidence type="ECO:0000256" key="1">
    <source>
        <dbReference type="ARBA" id="ARBA00008857"/>
    </source>
</evidence>
<reference evidence="6 7" key="1">
    <citation type="submission" date="2021-04" db="EMBL/GenBank/DDBJ databases">
        <title>Whole genome sequence of Jiella sp. KSK16Y-1.</title>
        <authorList>
            <person name="Tuo L."/>
        </authorList>
    </citation>
    <scope>NUCLEOTIDE SEQUENCE [LARGE SCALE GENOMIC DNA]</scope>
    <source>
        <strain evidence="6 7">KSK16Y-1</strain>
    </source>
</reference>
<dbReference type="Pfam" id="PF22022">
    <property type="entry name" value="Phage_int_M"/>
    <property type="match status" value="1"/>
</dbReference>
<dbReference type="Proteomes" id="UP000678276">
    <property type="component" value="Unassembled WGS sequence"/>
</dbReference>
<evidence type="ECO:0000259" key="5">
    <source>
        <dbReference type="PROSITE" id="PS51898"/>
    </source>
</evidence>
<dbReference type="InterPro" id="IPR053876">
    <property type="entry name" value="Phage_int_M"/>
</dbReference>
<evidence type="ECO:0000256" key="2">
    <source>
        <dbReference type="ARBA" id="ARBA00022908"/>
    </source>
</evidence>
<protein>
    <submittedName>
        <fullName evidence="6">Tyrosine-type recombinase/integrase</fullName>
    </submittedName>
</protein>
<comment type="caution">
    <text evidence="6">The sequence shown here is derived from an EMBL/GenBank/DDBJ whole genome shotgun (WGS) entry which is preliminary data.</text>
</comment>
<evidence type="ECO:0000313" key="6">
    <source>
        <dbReference type="EMBL" id="MBP0614297.1"/>
    </source>
</evidence>
<dbReference type="EMBL" id="JAGJCF010000001">
    <property type="protein sequence ID" value="MBP0614297.1"/>
    <property type="molecule type" value="Genomic_DNA"/>
</dbReference>
<dbReference type="Gene3D" id="1.10.443.10">
    <property type="entry name" value="Intergrase catalytic core"/>
    <property type="match status" value="1"/>
</dbReference>
<dbReference type="SUPFAM" id="SSF56349">
    <property type="entry name" value="DNA breaking-rejoining enzymes"/>
    <property type="match status" value="1"/>
</dbReference>
<keyword evidence="3" id="KW-0238">DNA-binding</keyword>
<dbReference type="InterPro" id="IPR050808">
    <property type="entry name" value="Phage_Integrase"/>
</dbReference>
<accession>A0ABS4BC12</accession>
<gene>
    <name evidence="6" type="ORF">J6595_01680</name>
</gene>
<dbReference type="Pfam" id="PF13356">
    <property type="entry name" value="Arm-DNA-bind_3"/>
    <property type="match status" value="1"/>
</dbReference>
<dbReference type="Gene3D" id="1.10.150.130">
    <property type="match status" value="1"/>
</dbReference>
<evidence type="ECO:0000313" key="7">
    <source>
        <dbReference type="Proteomes" id="UP000678276"/>
    </source>
</evidence>
<dbReference type="InterPro" id="IPR002104">
    <property type="entry name" value="Integrase_catalytic"/>
</dbReference>
<comment type="similarity">
    <text evidence="1">Belongs to the 'phage' integrase family.</text>
</comment>
<evidence type="ECO:0000256" key="4">
    <source>
        <dbReference type="ARBA" id="ARBA00023172"/>
    </source>
</evidence>
<dbReference type="InterPro" id="IPR011010">
    <property type="entry name" value="DNA_brk_join_enz"/>
</dbReference>